<dbReference type="PANTHER" id="PTHR46558">
    <property type="entry name" value="TRACRIPTIONAL REGULATORY PROTEIN-RELATED-RELATED"/>
    <property type="match status" value="1"/>
</dbReference>
<organism evidence="3 4">
    <name type="scientific">Enterococcus ratti</name>
    <dbReference type="NCBI Taxonomy" id="150033"/>
    <lineage>
        <taxon>Bacteria</taxon>
        <taxon>Bacillati</taxon>
        <taxon>Bacillota</taxon>
        <taxon>Bacilli</taxon>
        <taxon>Lactobacillales</taxon>
        <taxon>Enterococcaceae</taxon>
        <taxon>Enterococcus</taxon>
    </lineage>
</organism>
<evidence type="ECO:0000256" key="1">
    <source>
        <dbReference type="ARBA" id="ARBA00023125"/>
    </source>
</evidence>
<evidence type="ECO:0000313" key="3">
    <source>
        <dbReference type="EMBL" id="OJG83505.1"/>
    </source>
</evidence>
<sequence length="205" mass="23759">MTNNHVNYTTILNNFSENMRNKRLELNMSQKKLAQIIGVSAKTIQNYENKNTIPNSVTMEAIATALGLSLEKIIDADEDAKRKIQIADYLAYMEENGTYYRELEGIDIAGLIYDKIEFKRRVENGITDEELNTILRGTLNISKEEKINLIELMFDAKISRELEIAEKQIEKRFDEYATGFRAIRMGDFSVIENNDYFDNDDDLLY</sequence>
<dbReference type="OrthoDB" id="9805856at2"/>
<dbReference type="Pfam" id="PF01381">
    <property type="entry name" value="HTH_3"/>
    <property type="match status" value="1"/>
</dbReference>
<dbReference type="STRING" id="150033.RV14_GL001383"/>
<dbReference type="PANTHER" id="PTHR46558:SF11">
    <property type="entry name" value="HTH-TYPE TRANSCRIPTIONAL REGULATOR XRE"/>
    <property type="match status" value="1"/>
</dbReference>
<evidence type="ECO:0000313" key="4">
    <source>
        <dbReference type="Proteomes" id="UP000182152"/>
    </source>
</evidence>
<dbReference type="PROSITE" id="PS50943">
    <property type="entry name" value="HTH_CROC1"/>
    <property type="match status" value="1"/>
</dbReference>
<keyword evidence="4" id="KW-1185">Reference proteome</keyword>
<reference evidence="3 4" key="1">
    <citation type="submission" date="2014-12" db="EMBL/GenBank/DDBJ databases">
        <title>Draft genome sequences of 29 type strains of Enterococci.</title>
        <authorList>
            <person name="Zhong Z."/>
            <person name="Sun Z."/>
            <person name="Liu W."/>
            <person name="Zhang W."/>
            <person name="Zhang H."/>
        </authorList>
    </citation>
    <scope>NUCLEOTIDE SEQUENCE [LARGE SCALE GENOMIC DNA]</scope>
    <source>
        <strain evidence="3 4">DSM 15687</strain>
    </source>
</reference>
<dbReference type="InterPro" id="IPR001387">
    <property type="entry name" value="Cro/C1-type_HTH"/>
</dbReference>
<dbReference type="InterPro" id="IPR010982">
    <property type="entry name" value="Lambda_DNA-bd_dom_sf"/>
</dbReference>
<comment type="caution">
    <text evidence="3">The sequence shown here is derived from an EMBL/GenBank/DDBJ whole genome shotgun (WGS) entry which is preliminary data.</text>
</comment>
<gene>
    <name evidence="3" type="ORF">RV14_GL001383</name>
</gene>
<dbReference type="Proteomes" id="UP000182152">
    <property type="component" value="Unassembled WGS sequence"/>
</dbReference>
<dbReference type="SUPFAM" id="SSF47413">
    <property type="entry name" value="lambda repressor-like DNA-binding domains"/>
    <property type="match status" value="1"/>
</dbReference>
<dbReference type="CDD" id="cd00093">
    <property type="entry name" value="HTH_XRE"/>
    <property type="match status" value="1"/>
</dbReference>
<feature type="domain" description="HTH cro/C1-type" evidence="2">
    <location>
        <begin position="19"/>
        <end position="73"/>
    </location>
</feature>
<keyword evidence="1" id="KW-0238">DNA-binding</keyword>
<dbReference type="Gene3D" id="1.10.260.40">
    <property type="entry name" value="lambda repressor-like DNA-binding domains"/>
    <property type="match status" value="1"/>
</dbReference>
<dbReference type="SMART" id="SM00530">
    <property type="entry name" value="HTH_XRE"/>
    <property type="match status" value="1"/>
</dbReference>
<dbReference type="EMBL" id="JXLB01000003">
    <property type="protein sequence ID" value="OJG83505.1"/>
    <property type="molecule type" value="Genomic_DNA"/>
</dbReference>
<dbReference type="AlphaFoldDB" id="A0A1L8WR86"/>
<evidence type="ECO:0000259" key="2">
    <source>
        <dbReference type="PROSITE" id="PS50943"/>
    </source>
</evidence>
<proteinExistence type="predicted"/>
<accession>A0A1L8WR86</accession>
<protein>
    <recommendedName>
        <fullName evidence="2">HTH cro/C1-type domain-containing protein</fullName>
    </recommendedName>
</protein>
<name>A0A1L8WR86_9ENTE</name>
<dbReference type="RefSeq" id="WP_071854670.1">
    <property type="nucleotide sequence ID" value="NZ_JXLB01000003.1"/>
</dbReference>
<dbReference type="GO" id="GO:0003677">
    <property type="term" value="F:DNA binding"/>
    <property type="evidence" value="ECO:0007669"/>
    <property type="project" value="UniProtKB-KW"/>
</dbReference>